<dbReference type="PROSITE" id="PS51348">
    <property type="entry name" value="GLYCOSYL_HYDROL_F22_2"/>
    <property type="match status" value="1"/>
</dbReference>
<keyword evidence="2" id="KW-0081">Bacteriolytic enzyme</keyword>
<reference evidence="7 8" key="1">
    <citation type="journal article" date="2019" name="Mol. Ecol. Resour.">
        <title>Chromosome-level genome assembly of Triplophysa tibetana, a fish adapted to the harsh high-altitude environment of the Tibetan Plateau.</title>
        <authorList>
            <person name="Yang X."/>
            <person name="Liu H."/>
            <person name="Ma Z."/>
            <person name="Zou Y."/>
            <person name="Zou M."/>
            <person name="Mao Y."/>
            <person name="Li X."/>
            <person name="Wang H."/>
            <person name="Chen T."/>
            <person name="Wang W."/>
            <person name="Yang R."/>
        </authorList>
    </citation>
    <scope>NUCLEOTIDE SEQUENCE [LARGE SCALE GENOMIC DNA]</scope>
    <source>
        <strain evidence="7">TTIB1903HZAU</strain>
        <tissue evidence="7">Muscle</tissue>
    </source>
</reference>
<keyword evidence="3" id="KW-1015">Disulfide bond</keyword>
<evidence type="ECO:0000256" key="2">
    <source>
        <dbReference type="ARBA" id="ARBA00022638"/>
    </source>
</evidence>
<evidence type="ECO:0000313" key="8">
    <source>
        <dbReference type="Proteomes" id="UP000324632"/>
    </source>
</evidence>
<feature type="compositionally biased region" description="Basic residues" evidence="4">
    <location>
        <begin position="95"/>
        <end position="104"/>
    </location>
</feature>
<dbReference type="InterPro" id="IPR023346">
    <property type="entry name" value="Lysozyme-like_dom_sf"/>
</dbReference>
<name>A0A5A9PJA6_9TELE</name>
<dbReference type="EC" id="3.2.1.17" evidence="1"/>
<organism evidence="7 8">
    <name type="scientific">Triplophysa tibetana</name>
    <dbReference type="NCBI Taxonomy" id="1572043"/>
    <lineage>
        <taxon>Eukaryota</taxon>
        <taxon>Metazoa</taxon>
        <taxon>Chordata</taxon>
        <taxon>Craniata</taxon>
        <taxon>Vertebrata</taxon>
        <taxon>Euteleostomi</taxon>
        <taxon>Actinopterygii</taxon>
        <taxon>Neopterygii</taxon>
        <taxon>Teleostei</taxon>
        <taxon>Ostariophysi</taxon>
        <taxon>Cypriniformes</taxon>
        <taxon>Nemacheilidae</taxon>
        <taxon>Triplophysa</taxon>
    </lineage>
</organism>
<dbReference type="Proteomes" id="UP000324632">
    <property type="component" value="Chromosome 4"/>
</dbReference>
<gene>
    <name evidence="7" type="ORF">E1301_Tti017182</name>
</gene>
<feature type="domain" description="Glycosyl hydrolases family 22 (GH22)" evidence="6">
    <location>
        <begin position="162"/>
        <end position="180"/>
    </location>
</feature>
<feature type="signal peptide" evidence="5">
    <location>
        <begin position="1"/>
        <end position="25"/>
    </location>
</feature>
<dbReference type="SMART" id="SM00263">
    <property type="entry name" value="LYZ1"/>
    <property type="match status" value="1"/>
</dbReference>
<evidence type="ECO:0000256" key="5">
    <source>
        <dbReference type="SAM" id="SignalP"/>
    </source>
</evidence>
<feature type="region of interest" description="Disordered" evidence="4">
    <location>
        <begin position="78"/>
        <end position="128"/>
    </location>
</feature>
<comment type="caution">
    <text evidence="7">The sequence shown here is derived from an EMBL/GenBank/DDBJ whole genome shotgun (WGS) entry which is preliminary data.</text>
</comment>
<accession>A0A5A9PJA6</accession>
<proteinExistence type="predicted"/>
<dbReference type="GO" id="GO:0031640">
    <property type="term" value="P:killing of cells of another organism"/>
    <property type="evidence" value="ECO:0007669"/>
    <property type="project" value="UniProtKB-KW"/>
</dbReference>
<dbReference type="PROSITE" id="PS00128">
    <property type="entry name" value="GLYCOSYL_HYDROL_F22_1"/>
    <property type="match status" value="1"/>
</dbReference>
<dbReference type="SUPFAM" id="SSF53955">
    <property type="entry name" value="Lysozyme-like"/>
    <property type="match status" value="1"/>
</dbReference>
<dbReference type="GO" id="GO:0042742">
    <property type="term" value="P:defense response to bacterium"/>
    <property type="evidence" value="ECO:0007669"/>
    <property type="project" value="UniProtKB-KW"/>
</dbReference>
<dbReference type="PANTHER" id="PTHR11407">
    <property type="entry name" value="LYSOZYME C"/>
    <property type="match status" value="1"/>
</dbReference>
<evidence type="ECO:0000259" key="6">
    <source>
        <dbReference type="PROSITE" id="PS00128"/>
    </source>
</evidence>
<feature type="chain" id="PRO_5022804986" description="lysozyme" evidence="5">
    <location>
        <begin position="26"/>
        <end position="225"/>
    </location>
</feature>
<keyword evidence="5" id="KW-0732">Signal</keyword>
<dbReference type="PANTHER" id="PTHR11407:SF63">
    <property type="entry name" value="LYSOZYME C"/>
    <property type="match status" value="1"/>
</dbReference>
<evidence type="ECO:0000313" key="7">
    <source>
        <dbReference type="EMBL" id="KAA0721885.1"/>
    </source>
</evidence>
<keyword evidence="8" id="KW-1185">Reference proteome</keyword>
<dbReference type="Pfam" id="PF00062">
    <property type="entry name" value="Lys"/>
    <property type="match status" value="1"/>
</dbReference>
<dbReference type="EMBL" id="SOYY01000004">
    <property type="protein sequence ID" value="KAA0721885.1"/>
    <property type="molecule type" value="Genomic_DNA"/>
</dbReference>
<sequence length="225" mass="24804">MRIGPEVKMLAALGVLFFVAGVSDSLVLNKCQLKQELEAVNFTLPKGVLNETKEDLLAKIVCHVQLTSGFNTSTVKQITNSNHCNNSDERDSGNRRVRSARSGKGKPPPPPRQVKPSSSEEDSDSDEKHEKCGMKLWTLYGLFQLSDNVACTLIGGRSMNLCGLSCSKLIDDDIRDDMACTQLLINKITVVNRERQVADLINTMISLIYQTECVNVVASSYFSEC</sequence>
<evidence type="ECO:0000256" key="4">
    <source>
        <dbReference type="SAM" id="MobiDB-lite"/>
    </source>
</evidence>
<evidence type="ECO:0000256" key="1">
    <source>
        <dbReference type="ARBA" id="ARBA00012732"/>
    </source>
</evidence>
<dbReference type="Gene3D" id="1.10.530.10">
    <property type="match status" value="1"/>
</dbReference>
<protein>
    <recommendedName>
        <fullName evidence="1">lysozyme</fullName>
        <ecNumber evidence="1">3.2.1.17</ecNumber>
    </recommendedName>
</protein>
<keyword evidence="2" id="KW-0929">Antimicrobial</keyword>
<dbReference type="AlphaFoldDB" id="A0A5A9PJA6"/>
<dbReference type="GO" id="GO:0003796">
    <property type="term" value="F:lysozyme activity"/>
    <property type="evidence" value="ECO:0007669"/>
    <property type="project" value="UniProtKB-EC"/>
</dbReference>
<dbReference type="InterPro" id="IPR001916">
    <property type="entry name" value="Glyco_hydro_22"/>
</dbReference>
<evidence type="ECO:0000256" key="3">
    <source>
        <dbReference type="ARBA" id="ARBA00023157"/>
    </source>
</evidence>
<dbReference type="InterPro" id="IPR019799">
    <property type="entry name" value="Glyco_hydro_22_CS"/>
</dbReference>